<gene>
    <name evidence="12" type="ORF">NHX12_012929</name>
</gene>
<evidence type="ECO:0000256" key="1">
    <source>
        <dbReference type="ARBA" id="ARBA00004123"/>
    </source>
</evidence>
<dbReference type="PANTHER" id="PTHR48038">
    <property type="entry name" value="RIBONUCLEOPROTEIN RB97D"/>
    <property type="match status" value="1"/>
</dbReference>
<sequence length="287" mass="33182">MPRVYIGRLGYQVREKDLHRFFSRYGKLLEIDLKNGFGFVEFECTRDADDAVHEMNGRALCGERVVVEHARGPRRDRDSYGYGGRSGNTSRSFFGREKYGPPVRTDYRLIVQNLSRCCSWQDLKDLMRQAGEVSYADAHKDRTNEGVVEFACRSDMKRAMDTLDGKNINGRKIRLVEDRPRRRRRSHSGSRSRSRSRRRPRSWSQRSSSSPSRSRSRSRSNKRSRRSPPRPGRKSRSRGRKSPLRSRHRRSRSPSGGSRRSPSPEGDARCLASRSKSRSLSRSVSQD</sequence>
<evidence type="ECO:0000256" key="10">
    <source>
        <dbReference type="SAM" id="MobiDB-lite"/>
    </source>
</evidence>
<organism evidence="12 13">
    <name type="scientific">Muraenolepis orangiensis</name>
    <name type="common">Patagonian moray cod</name>
    <dbReference type="NCBI Taxonomy" id="630683"/>
    <lineage>
        <taxon>Eukaryota</taxon>
        <taxon>Metazoa</taxon>
        <taxon>Chordata</taxon>
        <taxon>Craniata</taxon>
        <taxon>Vertebrata</taxon>
        <taxon>Euteleostomi</taxon>
        <taxon>Actinopterygii</taxon>
        <taxon>Neopterygii</taxon>
        <taxon>Teleostei</taxon>
        <taxon>Neoteleostei</taxon>
        <taxon>Acanthomorphata</taxon>
        <taxon>Zeiogadaria</taxon>
        <taxon>Gadariae</taxon>
        <taxon>Gadiformes</taxon>
        <taxon>Muraenolepidoidei</taxon>
        <taxon>Muraenolepididae</taxon>
        <taxon>Muraenolepis</taxon>
    </lineage>
</organism>
<protein>
    <recommendedName>
        <fullName evidence="11">RRM domain-containing protein</fullName>
    </recommendedName>
</protein>
<comment type="caution">
    <text evidence="12">The sequence shown here is derived from an EMBL/GenBank/DDBJ whole genome shotgun (WGS) entry which is preliminary data.</text>
</comment>
<evidence type="ECO:0000313" key="12">
    <source>
        <dbReference type="EMBL" id="KAJ3586532.1"/>
    </source>
</evidence>
<dbReference type="Proteomes" id="UP001148018">
    <property type="component" value="Unassembled WGS sequence"/>
</dbReference>
<dbReference type="PROSITE" id="PS50102">
    <property type="entry name" value="RRM"/>
    <property type="match status" value="2"/>
</dbReference>
<dbReference type="InterPro" id="IPR012677">
    <property type="entry name" value="Nucleotide-bd_a/b_plait_sf"/>
</dbReference>
<keyword evidence="8" id="KW-0539">Nucleus</keyword>
<comment type="subcellular location">
    <subcellularLocation>
        <location evidence="1">Nucleus</location>
    </subcellularLocation>
</comment>
<feature type="compositionally biased region" description="Basic residues" evidence="10">
    <location>
        <begin position="214"/>
        <end position="252"/>
    </location>
</feature>
<dbReference type="GO" id="GO:0008380">
    <property type="term" value="P:RNA splicing"/>
    <property type="evidence" value="ECO:0007669"/>
    <property type="project" value="UniProtKB-KW"/>
</dbReference>
<name>A0A9Q0DH41_9TELE</name>
<evidence type="ECO:0000256" key="8">
    <source>
        <dbReference type="ARBA" id="ARBA00023242"/>
    </source>
</evidence>
<dbReference type="InterPro" id="IPR035979">
    <property type="entry name" value="RBD_domain_sf"/>
</dbReference>
<evidence type="ECO:0000256" key="2">
    <source>
        <dbReference type="ARBA" id="ARBA00010269"/>
    </source>
</evidence>
<evidence type="ECO:0000256" key="6">
    <source>
        <dbReference type="ARBA" id="ARBA00022884"/>
    </source>
</evidence>
<accession>A0A9Q0DH41</accession>
<feature type="compositionally biased region" description="Low complexity" evidence="10">
    <location>
        <begin position="278"/>
        <end position="287"/>
    </location>
</feature>
<keyword evidence="3" id="KW-0597">Phosphoprotein</keyword>
<keyword evidence="5" id="KW-0677">Repeat</keyword>
<dbReference type="GO" id="GO:0003723">
    <property type="term" value="F:RNA binding"/>
    <property type="evidence" value="ECO:0007669"/>
    <property type="project" value="UniProtKB-UniRule"/>
</dbReference>
<evidence type="ECO:0000256" key="5">
    <source>
        <dbReference type="ARBA" id="ARBA00022737"/>
    </source>
</evidence>
<keyword evidence="7" id="KW-0508">mRNA splicing</keyword>
<evidence type="ECO:0000256" key="7">
    <source>
        <dbReference type="ARBA" id="ARBA00023187"/>
    </source>
</evidence>
<feature type="region of interest" description="Disordered" evidence="10">
    <location>
        <begin position="171"/>
        <end position="287"/>
    </location>
</feature>
<evidence type="ECO:0000259" key="11">
    <source>
        <dbReference type="PROSITE" id="PS50102"/>
    </source>
</evidence>
<evidence type="ECO:0000313" key="13">
    <source>
        <dbReference type="Proteomes" id="UP001148018"/>
    </source>
</evidence>
<reference evidence="12" key="1">
    <citation type="submission" date="2022-07" db="EMBL/GenBank/DDBJ databases">
        <title>Chromosome-level genome of Muraenolepis orangiensis.</title>
        <authorList>
            <person name="Kim J."/>
        </authorList>
    </citation>
    <scope>NUCLEOTIDE SEQUENCE</scope>
    <source>
        <strain evidence="12">KU_S4_2022</strain>
        <tissue evidence="12">Muscle</tissue>
    </source>
</reference>
<dbReference type="SMART" id="SM00360">
    <property type="entry name" value="RRM"/>
    <property type="match status" value="2"/>
</dbReference>
<dbReference type="PANTHER" id="PTHR48038:SF3">
    <property type="entry name" value="SPLICING FACTOR, ARGININE_SERINE-RICH 1-RELATED"/>
    <property type="match status" value="1"/>
</dbReference>
<feature type="compositionally biased region" description="Low complexity" evidence="10">
    <location>
        <begin position="253"/>
        <end position="265"/>
    </location>
</feature>
<dbReference type="Gene3D" id="3.30.70.330">
    <property type="match status" value="2"/>
</dbReference>
<dbReference type="GO" id="GO:0006397">
    <property type="term" value="P:mRNA processing"/>
    <property type="evidence" value="ECO:0007669"/>
    <property type="project" value="UniProtKB-KW"/>
</dbReference>
<evidence type="ECO:0000256" key="3">
    <source>
        <dbReference type="ARBA" id="ARBA00022553"/>
    </source>
</evidence>
<evidence type="ECO:0000256" key="9">
    <source>
        <dbReference type="PROSITE-ProRule" id="PRU00176"/>
    </source>
</evidence>
<dbReference type="OrthoDB" id="1099063at2759"/>
<keyword evidence="13" id="KW-1185">Reference proteome</keyword>
<dbReference type="Pfam" id="PF00076">
    <property type="entry name" value="RRM_1"/>
    <property type="match status" value="2"/>
</dbReference>
<dbReference type="InterPro" id="IPR000504">
    <property type="entry name" value="RRM_dom"/>
</dbReference>
<keyword evidence="4" id="KW-0507">mRNA processing</keyword>
<dbReference type="FunFam" id="3.30.70.330:FF:000028">
    <property type="entry name" value="Putative serine/arginine-rich splicing factor 4"/>
    <property type="match status" value="1"/>
</dbReference>
<keyword evidence="6 9" id="KW-0694">RNA-binding</keyword>
<evidence type="ECO:0000256" key="4">
    <source>
        <dbReference type="ARBA" id="ARBA00022664"/>
    </source>
</evidence>
<dbReference type="GO" id="GO:0005634">
    <property type="term" value="C:nucleus"/>
    <property type="evidence" value="ECO:0007669"/>
    <property type="project" value="UniProtKB-SubCell"/>
</dbReference>
<feature type="compositionally biased region" description="Low complexity" evidence="10">
    <location>
        <begin position="202"/>
        <end position="213"/>
    </location>
</feature>
<feature type="domain" description="RRM" evidence="11">
    <location>
        <begin position="107"/>
        <end position="180"/>
    </location>
</feature>
<dbReference type="EMBL" id="JANIIK010000117">
    <property type="protein sequence ID" value="KAJ3586532.1"/>
    <property type="molecule type" value="Genomic_DNA"/>
</dbReference>
<dbReference type="SUPFAM" id="SSF54928">
    <property type="entry name" value="RNA-binding domain, RBD"/>
    <property type="match status" value="2"/>
</dbReference>
<comment type="similarity">
    <text evidence="2">Belongs to the splicing factor SR family.</text>
</comment>
<feature type="domain" description="RRM" evidence="11">
    <location>
        <begin position="2"/>
        <end position="72"/>
    </location>
</feature>
<proteinExistence type="inferred from homology"/>
<dbReference type="AlphaFoldDB" id="A0A9Q0DH41"/>
<feature type="compositionally biased region" description="Basic residues" evidence="10">
    <location>
        <begin position="181"/>
        <end position="201"/>
    </location>
</feature>